<keyword evidence="3" id="KW-1185">Reference proteome</keyword>
<dbReference type="Proteomes" id="UP000051950">
    <property type="component" value="Unassembled WGS sequence"/>
</dbReference>
<proteinExistence type="predicted"/>
<evidence type="ECO:0000313" key="2">
    <source>
        <dbReference type="EMBL" id="KRT14302.1"/>
    </source>
</evidence>
<keyword evidence="1" id="KW-0732">Signal</keyword>
<dbReference type="InterPro" id="IPR002591">
    <property type="entry name" value="Phosphodiest/P_Trfase"/>
</dbReference>
<dbReference type="PANTHER" id="PTHR10151">
    <property type="entry name" value="ECTONUCLEOTIDE PYROPHOSPHATASE/PHOSPHODIESTERASE"/>
    <property type="match status" value="1"/>
</dbReference>
<dbReference type="CDD" id="cd16018">
    <property type="entry name" value="Enpp"/>
    <property type="match status" value="1"/>
</dbReference>
<dbReference type="PANTHER" id="PTHR10151:SF120">
    <property type="entry name" value="BIS(5'-ADENOSYL)-TRIPHOSPHATASE"/>
    <property type="match status" value="1"/>
</dbReference>
<reference evidence="2 3" key="1">
    <citation type="submission" date="2015-11" db="EMBL/GenBank/DDBJ databases">
        <title>Sequence of Pedobacter ginsenosidimutans.</title>
        <authorList>
            <person name="Carson E."/>
            <person name="Keyser V."/>
            <person name="Newman J."/>
            <person name="Miller J."/>
        </authorList>
    </citation>
    <scope>NUCLEOTIDE SEQUENCE [LARGE SCALE GENOMIC DNA]</scope>
    <source>
        <strain evidence="2 3">KACC 14530</strain>
    </source>
</reference>
<feature type="signal peptide" evidence="1">
    <location>
        <begin position="1"/>
        <end position="20"/>
    </location>
</feature>
<dbReference type="STRING" id="687842.ASU31_20030"/>
<evidence type="ECO:0000256" key="1">
    <source>
        <dbReference type="SAM" id="SignalP"/>
    </source>
</evidence>
<organism evidence="2 3">
    <name type="scientific">Pedobacter ginsenosidimutans</name>
    <dbReference type="NCBI Taxonomy" id="687842"/>
    <lineage>
        <taxon>Bacteria</taxon>
        <taxon>Pseudomonadati</taxon>
        <taxon>Bacteroidota</taxon>
        <taxon>Sphingobacteriia</taxon>
        <taxon>Sphingobacteriales</taxon>
        <taxon>Sphingobacteriaceae</taxon>
        <taxon>Pedobacter</taxon>
    </lineage>
</organism>
<comment type="caution">
    <text evidence="2">The sequence shown here is derived from an EMBL/GenBank/DDBJ whole genome shotgun (WGS) entry which is preliminary data.</text>
</comment>
<feature type="chain" id="PRO_5006665287" evidence="1">
    <location>
        <begin position="21"/>
        <end position="300"/>
    </location>
</feature>
<dbReference type="OrthoDB" id="279982at2"/>
<dbReference type="GO" id="GO:0016787">
    <property type="term" value="F:hydrolase activity"/>
    <property type="evidence" value="ECO:0007669"/>
    <property type="project" value="UniProtKB-ARBA"/>
</dbReference>
<protein>
    <submittedName>
        <fullName evidence="2">Nucleotide pyrophosphatase</fullName>
    </submittedName>
</protein>
<name>A0A0T5VKB5_9SPHI</name>
<sequence>MRTVFFKMVVLSLLSLSAMAQRKAPHVLIIGLDGFSAEGFKMAKHPNLDKLFADGVLSLTTRPVMPSVTLPNWTSHMTGSGPEEHGITANDWTLQKHTLQPIETDADGYYPSIFKVLKEGVPTVKTAYYYNWKELINPINQKYLDEVSFEEKDEYKENYQKAFDFMLKNKQNPTLTFLYSVHTDHAGHGFGWMTPEYITAIEQADIAIGALLEKLKTAGIYKDTHFLLITDHGGINKGHGGVSMAEMQVPWAITGPQIKRGGLITSFNSNKNTSLVVSKIFGLTKLPESWTGTVPKNVFK</sequence>
<dbReference type="SUPFAM" id="SSF53649">
    <property type="entry name" value="Alkaline phosphatase-like"/>
    <property type="match status" value="1"/>
</dbReference>
<dbReference type="EMBL" id="LMZQ01000020">
    <property type="protein sequence ID" value="KRT14302.1"/>
    <property type="molecule type" value="Genomic_DNA"/>
</dbReference>
<dbReference type="Gene3D" id="3.40.720.10">
    <property type="entry name" value="Alkaline Phosphatase, subunit A"/>
    <property type="match status" value="1"/>
</dbReference>
<gene>
    <name evidence="2" type="ORF">ASU31_20030</name>
</gene>
<evidence type="ECO:0000313" key="3">
    <source>
        <dbReference type="Proteomes" id="UP000051950"/>
    </source>
</evidence>
<dbReference type="Pfam" id="PF01663">
    <property type="entry name" value="Phosphodiest"/>
    <property type="match status" value="1"/>
</dbReference>
<dbReference type="InterPro" id="IPR017850">
    <property type="entry name" value="Alkaline_phosphatase_core_sf"/>
</dbReference>
<dbReference type="RefSeq" id="WP_057934041.1">
    <property type="nucleotide sequence ID" value="NZ_LMZQ01000020.1"/>
</dbReference>
<accession>A0A0T5VKB5</accession>
<dbReference type="AlphaFoldDB" id="A0A0T5VKB5"/>